<evidence type="ECO:0000256" key="1">
    <source>
        <dbReference type="SAM" id="Coils"/>
    </source>
</evidence>
<dbReference type="EMBL" id="VSSQ01004565">
    <property type="protein sequence ID" value="MPM25728.1"/>
    <property type="molecule type" value="Genomic_DNA"/>
</dbReference>
<evidence type="ECO:0000313" key="2">
    <source>
        <dbReference type="EMBL" id="MPM25728.1"/>
    </source>
</evidence>
<evidence type="ECO:0008006" key="3">
    <source>
        <dbReference type="Google" id="ProtNLM"/>
    </source>
</evidence>
<name>A0A644YCQ9_9ZZZZ</name>
<feature type="coiled-coil region" evidence="1">
    <location>
        <begin position="93"/>
        <end position="120"/>
    </location>
</feature>
<reference evidence="2" key="1">
    <citation type="submission" date="2019-08" db="EMBL/GenBank/DDBJ databases">
        <authorList>
            <person name="Kucharzyk K."/>
            <person name="Murdoch R.W."/>
            <person name="Higgins S."/>
            <person name="Loffler F."/>
        </authorList>
    </citation>
    <scope>NUCLEOTIDE SEQUENCE</scope>
</reference>
<gene>
    <name evidence="2" type="ORF">SDC9_72228</name>
</gene>
<keyword evidence="1" id="KW-0175">Coiled coil</keyword>
<sequence>MPLQPESMVIQTSARGAQTLITRDPATGGWVNAETGNPFDLEAHQRNFPQQAKELEDFIKHNAELERTGQTAMQKSLDEIDRRHQQEFNAIQKEIDQRRMEQLRREQESLEWEAEHARSTSGWGRIAGDWVVGMGDDVRDLAKAGKDAVVRTGERLGTTAGTLVYDPESISKGIKDAYDSAKKSLGSAKDKVIGKAEEVWNKPWIAVKGVMETGKAALDFATNPKKQWEAAKGMLGVDDFVSSLDPNLPITERIGKVLSGTFKLGTTIGTVGTGTVAKTAATTAGKVATGTKAAATGAKAATTASKAATGAKAATTAGKAATGTKAATTVGKVTAGTKTAAGTATQAAKAGAPKYVVSGKAPDIKGMTKASQRQIQKVAEEELVHIKIRPTTKKASELIDSGKAVAKEMDLKPKTCNWADELIGGPKDAEGAVGFFRPTKPSAKTLQRLTPKQQAEVLDQFNHRLKEYQKYGKELDAMSDKYQVIDKKIYQKVTTTVQEGGKTVKKKVLKMVTGDNDIAEITDVMGNPVSNARKQKIMSKLQDIPEANVKHQDLAAWKPGDYAFNPEAKAKMVKDTMEGGKGVVSFNPHGFPTHEYLTGAS</sequence>
<dbReference type="AlphaFoldDB" id="A0A644YCQ9"/>
<comment type="caution">
    <text evidence="2">The sequence shown here is derived from an EMBL/GenBank/DDBJ whole genome shotgun (WGS) entry which is preliminary data.</text>
</comment>
<accession>A0A644YCQ9</accession>
<organism evidence="2">
    <name type="scientific">bioreactor metagenome</name>
    <dbReference type="NCBI Taxonomy" id="1076179"/>
    <lineage>
        <taxon>unclassified sequences</taxon>
        <taxon>metagenomes</taxon>
        <taxon>ecological metagenomes</taxon>
    </lineage>
</organism>
<proteinExistence type="predicted"/>
<protein>
    <recommendedName>
        <fullName evidence="3">Pre-toxin TG domain-containing protein</fullName>
    </recommendedName>
</protein>